<keyword evidence="2" id="KW-1185">Reference proteome</keyword>
<reference evidence="2" key="1">
    <citation type="journal article" date="2019" name="Int. J. Syst. Evol. Microbiol.">
        <title>The Global Catalogue of Microorganisms (GCM) 10K type strain sequencing project: providing services to taxonomists for standard genome sequencing and annotation.</title>
        <authorList>
            <consortium name="The Broad Institute Genomics Platform"/>
            <consortium name="The Broad Institute Genome Sequencing Center for Infectious Disease"/>
            <person name="Wu L."/>
            <person name="Ma J."/>
        </authorList>
    </citation>
    <scope>NUCLEOTIDE SEQUENCE [LARGE SCALE GENOMIC DNA]</scope>
    <source>
        <strain evidence="2">KACC 12597</strain>
    </source>
</reference>
<comment type="caution">
    <text evidence="1">The sequence shown here is derived from an EMBL/GenBank/DDBJ whole genome shotgun (WGS) entry which is preliminary data.</text>
</comment>
<organism evidence="1 2">
    <name type="scientific">Thiorhodococcus fuscus</name>
    <dbReference type="NCBI Taxonomy" id="527200"/>
    <lineage>
        <taxon>Bacteria</taxon>
        <taxon>Pseudomonadati</taxon>
        <taxon>Pseudomonadota</taxon>
        <taxon>Gammaproteobacteria</taxon>
        <taxon>Chromatiales</taxon>
        <taxon>Chromatiaceae</taxon>
        <taxon>Thiorhodococcus</taxon>
    </lineage>
</organism>
<sequence length="98" mass="10525">MKSHEQLLAPGSTEKTVATADLNIRSTISLDVYAGTRSWMWKVYLNKEELTSQSGYSTHALASQAGLAEWDRIVSAVTGSNIKAIEANVAAAEKEPSA</sequence>
<evidence type="ECO:0000313" key="2">
    <source>
        <dbReference type="Proteomes" id="UP001597337"/>
    </source>
</evidence>
<accession>A0ABW4Y4T1</accession>
<proteinExistence type="predicted"/>
<evidence type="ECO:0008006" key="3">
    <source>
        <dbReference type="Google" id="ProtNLM"/>
    </source>
</evidence>
<evidence type="ECO:0000313" key="1">
    <source>
        <dbReference type="EMBL" id="MFD2111177.1"/>
    </source>
</evidence>
<dbReference type="Proteomes" id="UP001597337">
    <property type="component" value="Unassembled WGS sequence"/>
</dbReference>
<name>A0ABW4Y4T1_9GAMM</name>
<dbReference type="EMBL" id="JBHUHX010000009">
    <property type="protein sequence ID" value="MFD2111177.1"/>
    <property type="molecule type" value="Genomic_DNA"/>
</dbReference>
<protein>
    <recommendedName>
        <fullName evidence="3">DUF1508 domain-containing protein</fullName>
    </recommendedName>
</protein>
<dbReference type="RefSeq" id="WP_386024050.1">
    <property type="nucleotide sequence ID" value="NZ_JBHUHX010000009.1"/>
</dbReference>
<gene>
    <name evidence="1" type="ORF">ACFSJC_04885</name>
</gene>